<organism evidence="1 2">
    <name type="scientific">Rhodanobacter lycopersici</name>
    <dbReference type="NCBI Taxonomy" id="3162487"/>
    <lineage>
        <taxon>Bacteria</taxon>
        <taxon>Pseudomonadati</taxon>
        <taxon>Pseudomonadota</taxon>
        <taxon>Gammaproteobacteria</taxon>
        <taxon>Lysobacterales</taxon>
        <taxon>Rhodanobacteraceae</taxon>
        <taxon>Rhodanobacter</taxon>
    </lineage>
</organism>
<gene>
    <name evidence="1" type="ORF">ABQJ54_14690</name>
</gene>
<reference evidence="1 2" key="1">
    <citation type="submission" date="2024-06" db="EMBL/GenBank/DDBJ databases">
        <authorList>
            <person name="Woo H."/>
        </authorList>
    </citation>
    <scope>NUCLEOTIDE SEQUENCE [LARGE SCALE GENOMIC DNA]</scope>
    <source>
        <strain evidence="1 2">Si-c</strain>
    </source>
</reference>
<keyword evidence="2" id="KW-1185">Reference proteome</keyword>
<evidence type="ECO:0000313" key="1">
    <source>
        <dbReference type="EMBL" id="MEW9573002.1"/>
    </source>
</evidence>
<dbReference type="EMBL" id="JBFOHK010000004">
    <property type="protein sequence ID" value="MEW9573002.1"/>
    <property type="molecule type" value="Genomic_DNA"/>
</dbReference>
<sequence length="249" mass="27521">MQFSKNDHVRVKDIPGPAQWYGWVVEELDDSYRIRVGGTDHVVEVKSERVFPPYPLIDEAIEEDFKSHRLVILGDPHHGAYSARALVRALSSTGKHANVIFMEGAFYDELKGVAEGKKVFFDMDLLKELRCCSDLVVGLETDDTSPNLETHELEAFSNKRRCLVANRAWAAIVAKKMAGAINVVCCGTAHLATFHELDGIAKPLQQELHGLGLRIPNYAVADKPHGAYKLDTGKGTSAYLRAVHPGEAD</sequence>
<protein>
    <submittedName>
        <fullName evidence="1">Uncharacterized protein</fullName>
    </submittedName>
</protein>
<name>A0ABV3QI94_9GAMM</name>
<evidence type="ECO:0000313" key="2">
    <source>
        <dbReference type="Proteomes" id="UP001556220"/>
    </source>
</evidence>
<dbReference type="Proteomes" id="UP001556220">
    <property type="component" value="Unassembled WGS sequence"/>
</dbReference>
<dbReference type="RefSeq" id="WP_367855062.1">
    <property type="nucleotide sequence ID" value="NZ_JBFOHK010000004.1"/>
</dbReference>
<proteinExistence type="predicted"/>
<accession>A0ABV3QI94</accession>
<comment type="caution">
    <text evidence="1">The sequence shown here is derived from an EMBL/GenBank/DDBJ whole genome shotgun (WGS) entry which is preliminary data.</text>
</comment>